<dbReference type="InterPro" id="IPR023321">
    <property type="entry name" value="PINIT"/>
</dbReference>
<dbReference type="PANTHER" id="PTHR10782:SF94">
    <property type="entry name" value="SUPPRESSOR OF VARIEGATION 2-10, ISOFORM I"/>
    <property type="match status" value="1"/>
</dbReference>
<dbReference type="Proteomes" id="UP000325440">
    <property type="component" value="Unassembled WGS sequence"/>
</dbReference>
<keyword evidence="3" id="KW-0808">Transferase</keyword>
<comment type="similarity">
    <text evidence="2">Belongs to the PIAS family.</text>
</comment>
<evidence type="ECO:0000256" key="9">
    <source>
        <dbReference type="SAM" id="MobiDB-lite"/>
    </source>
</evidence>
<dbReference type="UniPathway" id="UPA00886"/>
<dbReference type="OrthoDB" id="10263264at2759"/>
<evidence type="ECO:0000259" key="11">
    <source>
        <dbReference type="PROSITE" id="PS51466"/>
    </source>
</evidence>
<feature type="compositionally biased region" description="Polar residues" evidence="9">
    <location>
        <begin position="529"/>
        <end position="546"/>
    </location>
</feature>
<feature type="compositionally biased region" description="Polar residues" evidence="9">
    <location>
        <begin position="403"/>
        <end position="412"/>
    </location>
</feature>
<feature type="region of interest" description="Disordered" evidence="9">
    <location>
        <begin position="400"/>
        <end position="446"/>
    </location>
</feature>
<organism evidence="12 13">
    <name type="scientific">Cinara cedri</name>
    <dbReference type="NCBI Taxonomy" id="506608"/>
    <lineage>
        <taxon>Eukaryota</taxon>
        <taxon>Metazoa</taxon>
        <taxon>Ecdysozoa</taxon>
        <taxon>Arthropoda</taxon>
        <taxon>Hexapoda</taxon>
        <taxon>Insecta</taxon>
        <taxon>Pterygota</taxon>
        <taxon>Neoptera</taxon>
        <taxon>Paraneoptera</taxon>
        <taxon>Hemiptera</taxon>
        <taxon>Sternorrhyncha</taxon>
        <taxon>Aphidomorpha</taxon>
        <taxon>Aphidoidea</taxon>
        <taxon>Aphididae</taxon>
        <taxon>Lachninae</taxon>
        <taxon>Cinara</taxon>
    </lineage>
</organism>
<dbReference type="Gene3D" id="3.30.40.10">
    <property type="entry name" value="Zinc/RING finger domain, C3HC4 (zinc finger)"/>
    <property type="match status" value="1"/>
</dbReference>
<keyword evidence="4" id="KW-0479">Metal-binding</keyword>
<dbReference type="GO" id="GO:0016925">
    <property type="term" value="P:protein sumoylation"/>
    <property type="evidence" value="ECO:0007669"/>
    <property type="project" value="UniProtKB-UniPathway"/>
</dbReference>
<dbReference type="InterPro" id="IPR038654">
    <property type="entry name" value="PINIT_sf"/>
</dbReference>
<dbReference type="InterPro" id="IPR013083">
    <property type="entry name" value="Znf_RING/FYVE/PHD"/>
</dbReference>
<keyword evidence="6" id="KW-0833">Ubl conjugation pathway</keyword>
<evidence type="ECO:0000256" key="1">
    <source>
        <dbReference type="ARBA" id="ARBA00004718"/>
    </source>
</evidence>
<accession>A0A5E4NS28</accession>
<dbReference type="PANTHER" id="PTHR10782">
    <property type="entry name" value="ZINC FINGER MIZ DOMAIN-CONTAINING PROTEIN"/>
    <property type="match status" value="1"/>
</dbReference>
<dbReference type="EMBL" id="CABPRJ010002405">
    <property type="protein sequence ID" value="VVC45509.1"/>
    <property type="molecule type" value="Genomic_DNA"/>
</dbReference>
<dbReference type="SUPFAM" id="SSF68906">
    <property type="entry name" value="SAP domain"/>
    <property type="match status" value="1"/>
</dbReference>
<dbReference type="InterPro" id="IPR036361">
    <property type="entry name" value="SAP_dom_sf"/>
</dbReference>
<dbReference type="PROSITE" id="PS51044">
    <property type="entry name" value="ZF_SP_RING"/>
    <property type="match status" value="1"/>
</dbReference>
<evidence type="ECO:0000256" key="3">
    <source>
        <dbReference type="ARBA" id="ARBA00022679"/>
    </source>
</evidence>
<protein>
    <submittedName>
        <fullName evidence="12">PINIT domain,Zinc finger, RING/FYVE/PHD-type,Zinc finger, MIZ-type,SAP domain</fullName>
    </submittedName>
</protein>
<dbReference type="GO" id="GO:0000785">
    <property type="term" value="C:chromatin"/>
    <property type="evidence" value="ECO:0007669"/>
    <property type="project" value="TreeGrafter"/>
</dbReference>
<sequence length="562" mass="64244">MAHNSYADIEYVHQLVYDLKMNELQLILDSVKQNKSGNKQVLRKRTLNLLSASSSKTKNLRQKIIQVYGSRTQQPTLHFNQLSLQQHTSRVHRQPSIYDQGSPSFNNCIQGPINNILYNKTVKFEHLPFYNSMQTLLEPMYCQTNIDSANFTGLYYLTDHLRHSIMKTWNISKQAYKLQIILRFVQIELKENVTERLPYNITVSVNGQECKLPALNIPTKAGITPWRNNVPIDITQQTDLRNCLQNELKITWSQEPYEYMASVYVAEKLTSDELLIKLKEKPIRKCENTKELITKSMESDIDMGIDSMFATLLDPLSKTRMKLPARGMHCIHLQCFDAIQFLQMNEQKQTWACPLCKKKVKFEDLEVDEFFLHILQNPNLSKTCENVILLKDGSWSEKKNREFSNSSVSNTPAKKPVEVYTLSDSDEDSDGKDKHSIKRKKYIPPQNNHPLIKAEYALAETENRTKLNNKNSSENDLVLDLSIKNGPIASTSGHNSSNIKVNGHSVPTTGSSSIFNDLYLPSITITQTNSNNSKASCSETSRNNNPQEKDKSRSVLCVITLD</sequence>
<dbReference type="GO" id="GO:0008270">
    <property type="term" value="F:zinc ion binding"/>
    <property type="evidence" value="ECO:0007669"/>
    <property type="project" value="UniProtKB-KW"/>
</dbReference>
<evidence type="ECO:0000256" key="6">
    <source>
        <dbReference type="ARBA" id="ARBA00022786"/>
    </source>
</evidence>
<dbReference type="GO" id="GO:0003712">
    <property type="term" value="F:transcription coregulator activity"/>
    <property type="evidence" value="ECO:0007669"/>
    <property type="project" value="TreeGrafter"/>
</dbReference>
<keyword evidence="5 8" id="KW-0863">Zinc-finger</keyword>
<dbReference type="GO" id="GO:0061665">
    <property type="term" value="F:SUMO ligase activity"/>
    <property type="evidence" value="ECO:0007669"/>
    <property type="project" value="TreeGrafter"/>
</dbReference>
<feature type="domain" description="SP-RING-type" evidence="10">
    <location>
        <begin position="299"/>
        <end position="380"/>
    </location>
</feature>
<keyword evidence="13" id="KW-1185">Reference proteome</keyword>
<evidence type="ECO:0000256" key="7">
    <source>
        <dbReference type="ARBA" id="ARBA00022833"/>
    </source>
</evidence>
<dbReference type="CDD" id="cd16650">
    <property type="entry name" value="SP-RING_PIAS-like"/>
    <property type="match status" value="1"/>
</dbReference>
<dbReference type="InterPro" id="IPR004181">
    <property type="entry name" value="Znf_MIZ"/>
</dbReference>
<dbReference type="Gene3D" id="2.60.120.780">
    <property type="entry name" value="PINIT domain"/>
    <property type="match status" value="1"/>
</dbReference>
<dbReference type="PROSITE" id="PS51466">
    <property type="entry name" value="PINIT"/>
    <property type="match status" value="1"/>
</dbReference>
<reference evidence="12 13" key="1">
    <citation type="submission" date="2019-08" db="EMBL/GenBank/DDBJ databases">
        <authorList>
            <person name="Alioto T."/>
            <person name="Alioto T."/>
            <person name="Gomez Garrido J."/>
        </authorList>
    </citation>
    <scope>NUCLEOTIDE SEQUENCE [LARGE SCALE GENOMIC DNA]</scope>
</reference>
<keyword evidence="7" id="KW-0862">Zinc</keyword>
<evidence type="ECO:0000256" key="5">
    <source>
        <dbReference type="ARBA" id="ARBA00022771"/>
    </source>
</evidence>
<evidence type="ECO:0000256" key="4">
    <source>
        <dbReference type="ARBA" id="ARBA00022723"/>
    </source>
</evidence>
<name>A0A5E4NS28_9HEMI</name>
<evidence type="ECO:0000256" key="2">
    <source>
        <dbReference type="ARBA" id="ARBA00005383"/>
    </source>
</evidence>
<gene>
    <name evidence="12" type="ORF">CINCED_3A010693</name>
</gene>
<dbReference type="Pfam" id="PF14324">
    <property type="entry name" value="PINIT"/>
    <property type="match status" value="1"/>
</dbReference>
<evidence type="ECO:0000313" key="13">
    <source>
        <dbReference type="Proteomes" id="UP000325440"/>
    </source>
</evidence>
<dbReference type="Gene3D" id="1.10.720.30">
    <property type="entry name" value="SAP domain"/>
    <property type="match status" value="1"/>
</dbReference>
<dbReference type="AlphaFoldDB" id="A0A5E4NS28"/>
<feature type="region of interest" description="Disordered" evidence="9">
    <location>
        <begin position="529"/>
        <end position="554"/>
    </location>
</feature>
<evidence type="ECO:0000256" key="8">
    <source>
        <dbReference type="PROSITE-ProRule" id="PRU00452"/>
    </source>
</evidence>
<comment type="pathway">
    <text evidence="1">Protein modification; protein sumoylation.</text>
</comment>
<dbReference type="GO" id="GO:0006357">
    <property type="term" value="P:regulation of transcription by RNA polymerase II"/>
    <property type="evidence" value="ECO:0007669"/>
    <property type="project" value="TreeGrafter"/>
</dbReference>
<proteinExistence type="inferred from homology"/>
<feature type="domain" description="PINIT" evidence="11">
    <location>
        <begin position="114"/>
        <end position="269"/>
    </location>
</feature>
<dbReference type="Pfam" id="PF02891">
    <property type="entry name" value="zf-MIZ"/>
    <property type="match status" value="1"/>
</dbReference>
<evidence type="ECO:0000313" key="12">
    <source>
        <dbReference type="EMBL" id="VVC45509.1"/>
    </source>
</evidence>
<evidence type="ECO:0000259" key="10">
    <source>
        <dbReference type="PROSITE" id="PS51044"/>
    </source>
</evidence>